<evidence type="ECO:0000256" key="9">
    <source>
        <dbReference type="ARBA" id="ARBA00023136"/>
    </source>
</evidence>
<evidence type="ECO:0000256" key="10">
    <source>
        <dbReference type="SAM" id="Phobius"/>
    </source>
</evidence>
<dbReference type="PANTHER" id="PTHR47549:SF1">
    <property type="entry name" value="GOLGI APPARATUS MEMBRANE PROTEIN TVP38"/>
    <property type="match status" value="1"/>
</dbReference>
<keyword evidence="7 10" id="KW-1133">Transmembrane helix</keyword>
<keyword evidence="13" id="KW-1185">Reference proteome</keyword>
<reference evidence="12" key="1">
    <citation type="submission" date="2022-12" db="EMBL/GenBank/DDBJ databases">
        <authorList>
            <person name="Brejova B."/>
        </authorList>
    </citation>
    <scope>NUCLEOTIDE SEQUENCE</scope>
</reference>
<accession>A0A9W4TY80</accession>
<gene>
    <name evidence="12" type="ORF">CANVERA_P5078</name>
</gene>
<keyword evidence="8" id="KW-0333">Golgi apparatus</keyword>
<evidence type="ECO:0000256" key="2">
    <source>
        <dbReference type="ARBA" id="ARBA00004653"/>
    </source>
</evidence>
<keyword evidence="6 10" id="KW-0812">Transmembrane</keyword>
<comment type="subcellular location">
    <subcellularLocation>
        <location evidence="2">Golgi apparatus membrane</location>
        <topology evidence="2">Multi-pass membrane protein</topology>
    </subcellularLocation>
</comment>
<name>A0A9W4TY80_9ASCO</name>
<dbReference type="EMBL" id="CANTUO010000007">
    <property type="protein sequence ID" value="CAI5760569.1"/>
    <property type="molecule type" value="Genomic_DNA"/>
</dbReference>
<evidence type="ECO:0000313" key="12">
    <source>
        <dbReference type="EMBL" id="CAI5760569.1"/>
    </source>
</evidence>
<dbReference type="AlphaFoldDB" id="A0A9W4TY80"/>
<feature type="transmembrane region" description="Helical" evidence="10">
    <location>
        <begin position="12"/>
        <end position="31"/>
    </location>
</feature>
<feature type="transmembrane region" description="Helical" evidence="10">
    <location>
        <begin position="127"/>
        <end position="146"/>
    </location>
</feature>
<organism evidence="12 13">
    <name type="scientific">Candida verbasci</name>
    <dbReference type="NCBI Taxonomy" id="1227364"/>
    <lineage>
        <taxon>Eukaryota</taxon>
        <taxon>Fungi</taxon>
        <taxon>Dikarya</taxon>
        <taxon>Ascomycota</taxon>
        <taxon>Saccharomycotina</taxon>
        <taxon>Pichiomycetes</taxon>
        <taxon>Debaryomycetaceae</taxon>
        <taxon>Candida/Lodderomyces clade</taxon>
        <taxon>Candida</taxon>
    </lineage>
</organism>
<dbReference type="PANTHER" id="PTHR47549">
    <property type="entry name" value="GOLGI APPARATUS MEMBRANE PROTEIN TVP38-RELATED"/>
    <property type="match status" value="1"/>
</dbReference>
<evidence type="ECO:0000256" key="5">
    <source>
        <dbReference type="ARBA" id="ARBA00020673"/>
    </source>
</evidence>
<sequence length="223" mass="25200">MIYGCPAGWPILALASISGSLVSFIIFKYLLTKKAQYLISINDKFKAFSEILKDDTNSLILLILIRLCPLPYSLSNGALAAIPDLKILNFFLASLITSPKLLIHLFIGWKLKELGSEKTTSSRIVDIVSIVITISAASLATYLIYVKMQQKLFEMHSDEYEFVDDNLVFGNFEDDLELGSQENSSYNIELNSNDFDVDNFIIESDDDDRDVRFDNRDDSKIDK</sequence>
<feature type="transmembrane region" description="Helical" evidence="10">
    <location>
        <begin position="87"/>
        <end position="107"/>
    </location>
</feature>
<evidence type="ECO:0000313" key="13">
    <source>
        <dbReference type="Proteomes" id="UP001152885"/>
    </source>
</evidence>
<comment type="similarity">
    <text evidence="3">Belongs to the TVP38/TMEM64 family.</text>
</comment>
<proteinExistence type="inferred from homology"/>
<dbReference type="InterPro" id="IPR051076">
    <property type="entry name" value="Golgi_membrane_TVP38/TMEM64"/>
</dbReference>
<evidence type="ECO:0000259" key="11">
    <source>
        <dbReference type="Pfam" id="PF09335"/>
    </source>
</evidence>
<evidence type="ECO:0000256" key="4">
    <source>
        <dbReference type="ARBA" id="ARBA00013533"/>
    </source>
</evidence>
<dbReference type="OrthoDB" id="166803at2759"/>
<dbReference type="InterPro" id="IPR032816">
    <property type="entry name" value="VTT_dom"/>
</dbReference>
<evidence type="ECO:0000256" key="7">
    <source>
        <dbReference type="ARBA" id="ARBA00022989"/>
    </source>
</evidence>
<comment type="function">
    <text evidence="1">Golgi membrane protein involved in vesicular trafficking and spindle migration.</text>
</comment>
<evidence type="ECO:0000256" key="3">
    <source>
        <dbReference type="ARBA" id="ARBA00008640"/>
    </source>
</evidence>
<dbReference type="Pfam" id="PF09335">
    <property type="entry name" value="VTT_dom"/>
    <property type="match status" value="1"/>
</dbReference>
<protein>
    <recommendedName>
        <fullName evidence="4">Golgi apparatus membrane protein TVP38</fullName>
    </recommendedName>
    <alternativeName>
        <fullName evidence="5">Golgi apparatus membrane protein tvp38</fullName>
    </alternativeName>
</protein>
<feature type="domain" description="VTT" evidence="11">
    <location>
        <begin position="1"/>
        <end position="109"/>
    </location>
</feature>
<evidence type="ECO:0000256" key="8">
    <source>
        <dbReference type="ARBA" id="ARBA00023034"/>
    </source>
</evidence>
<comment type="caution">
    <text evidence="12">The sequence shown here is derived from an EMBL/GenBank/DDBJ whole genome shotgun (WGS) entry which is preliminary data.</text>
</comment>
<evidence type="ECO:0000256" key="1">
    <source>
        <dbReference type="ARBA" id="ARBA00002978"/>
    </source>
</evidence>
<dbReference type="Proteomes" id="UP001152885">
    <property type="component" value="Unassembled WGS sequence"/>
</dbReference>
<dbReference type="GO" id="GO:0016192">
    <property type="term" value="P:vesicle-mediated transport"/>
    <property type="evidence" value="ECO:0007669"/>
    <property type="project" value="TreeGrafter"/>
</dbReference>
<evidence type="ECO:0000256" key="6">
    <source>
        <dbReference type="ARBA" id="ARBA00022692"/>
    </source>
</evidence>
<dbReference type="GO" id="GO:0000022">
    <property type="term" value="P:mitotic spindle elongation"/>
    <property type="evidence" value="ECO:0007669"/>
    <property type="project" value="TreeGrafter"/>
</dbReference>
<dbReference type="GO" id="GO:0000139">
    <property type="term" value="C:Golgi membrane"/>
    <property type="evidence" value="ECO:0007669"/>
    <property type="project" value="UniProtKB-SubCell"/>
</dbReference>
<keyword evidence="9 10" id="KW-0472">Membrane</keyword>